<gene>
    <name evidence="1" type="ordered locus">RCAP_rcp00015</name>
</gene>
<keyword evidence="2" id="KW-1185">Reference proteome</keyword>
<name>D5AVD8_RHOCB</name>
<reference key="1">
    <citation type="submission" date="2008-12" db="EMBL/GenBank/DDBJ databases">
        <title>Complete genome sequence of Rhodobacter capsulatus SB1003.</title>
        <authorList>
            <person name="Strnad H."/>
            <person name="Lapidus A."/>
            <person name="Vlcek C."/>
            <person name="Ulbrich P."/>
            <person name="Paces J."/>
            <person name="Maltsev N."/>
            <person name="Kumar V."/>
            <person name="Kogan Y."/>
            <person name="Milgram A."/>
            <person name="Rebrekov D."/>
            <person name="Mazur M."/>
            <person name="Cox R."/>
            <person name="Kyrpides N."/>
            <person name="Kolar M."/>
            <person name="Sachova J."/>
            <person name="Ridl J."/>
            <person name="Ivanova N."/>
            <person name="Kapatral V."/>
            <person name="Los T."/>
            <person name="Lykidis A."/>
            <person name="Mikhailova N."/>
            <person name="Reznik G."/>
            <person name="Vasieva O."/>
            <person name="Fonstein M."/>
            <person name="Paces V."/>
            <person name="Haselkorn R."/>
        </authorList>
    </citation>
    <scope>NUCLEOTIDE SEQUENCE</scope>
    <source>
        <strain>SB1003</strain>
    </source>
</reference>
<accession>D5AVD8</accession>
<proteinExistence type="predicted"/>
<organism evidence="1 2">
    <name type="scientific">Rhodobacter capsulatus (strain ATCC BAA-309 / NBRC 16581 / SB1003)</name>
    <dbReference type="NCBI Taxonomy" id="272942"/>
    <lineage>
        <taxon>Bacteria</taxon>
        <taxon>Pseudomonadati</taxon>
        <taxon>Pseudomonadota</taxon>
        <taxon>Alphaproteobacteria</taxon>
        <taxon>Rhodobacterales</taxon>
        <taxon>Rhodobacter group</taxon>
        <taxon>Rhodobacter</taxon>
    </lineage>
</organism>
<dbReference type="Proteomes" id="UP000002361">
    <property type="component" value="Plasmid pRCB133"/>
</dbReference>
<protein>
    <submittedName>
        <fullName evidence="1">Uncharacterized protein</fullName>
    </submittedName>
</protein>
<dbReference type="EMBL" id="CP001313">
    <property type="protein sequence ID" value="ADE87273.1"/>
    <property type="molecule type" value="Genomic_DNA"/>
</dbReference>
<dbReference type="KEGG" id="rcp:RCAP_rcp00015"/>
<keyword evidence="1" id="KW-0614">Plasmid</keyword>
<evidence type="ECO:0000313" key="1">
    <source>
        <dbReference type="EMBL" id="ADE87273.1"/>
    </source>
</evidence>
<reference evidence="1 2" key="2">
    <citation type="journal article" date="2010" name="J. Bacteriol.">
        <title>Complete genome sequence of the photosynthetic purple nonsulfur bacterium Rhodobacter capsulatus SB 1003.</title>
        <authorList>
            <person name="Strnad H."/>
            <person name="Lapidus A."/>
            <person name="Paces J."/>
            <person name="Ulbrich P."/>
            <person name="Vlcek C."/>
            <person name="Paces V."/>
            <person name="Haselkorn R."/>
        </authorList>
    </citation>
    <scope>NUCLEOTIDE SEQUENCE [LARGE SCALE GENOMIC DNA]</scope>
    <source>
        <strain evidence="2">ATCC BAA-309 / NBRC 16581 / SB1003</strain>
        <plasmid evidence="1 2">pRCB133</plasmid>
    </source>
</reference>
<sequence length="106" mass="11902">MISMAIFYNAYSDLDLPDLMQRLDAAARSAGDVWEAWSASDDLGPFHLEIMAEYGVGEGFKSECFTRHSKDHTVQAREAMLAFFESFPGRKLLLNGDVLVAFHPEQ</sequence>
<geneLocation type="plasmid" evidence="1 2">
    <name>pRCB133</name>
</geneLocation>
<dbReference type="HOGENOM" id="CLU_2221133_0_0_5"/>
<dbReference type="AlphaFoldDB" id="D5AVD8"/>
<evidence type="ECO:0000313" key="2">
    <source>
        <dbReference type="Proteomes" id="UP000002361"/>
    </source>
</evidence>